<dbReference type="InterPro" id="IPR008979">
    <property type="entry name" value="Galactose-bd-like_sf"/>
</dbReference>
<protein>
    <submittedName>
        <fullName evidence="3">PepX_C domain-containing protein</fullName>
    </submittedName>
</protein>
<feature type="domain" description="Xaa-Pro dipeptidyl-peptidase C-terminal" evidence="2">
    <location>
        <begin position="258"/>
        <end position="456"/>
    </location>
</feature>
<dbReference type="InterPro" id="IPR005674">
    <property type="entry name" value="CocE/Ser_esterase"/>
</dbReference>
<dbReference type="Proteomes" id="UP001153050">
    <property type="component" value="Unassembled WGS sequence"/>
</dbReference>
<gene>
    <name evidence="3" type="ORF">MES5069_160042</name>
</gene>
<dbReference type="Gene3D" id="1.10.3020.10">
    <property type="entry name" value="alpha-amino acid ester hydrolase ( Helical cap domain)"/>
    <property type="match status" value="1"/>
</dbReference>
<dbReference type="SUPFAM" id="SSF49785">
    <property type="entry name" value="Galactose-binding domain-like"/>
    <property type="match status" value="1"/>
</dbReference>
<dbReference type="InterPro" id="IPR000383">
    <property type="entry name" value="Xaa-Pro-like_dom"/>
</dbReference>
<evidence type="ECO:0000313" key="4">
    <source>
        <dbReference type="Proteomes" id="UP001153050"/>
    </source>
</evidence>
<dbReference type="SUPFAM" id="SSF53474">
    <property type="entry name" value="alpha/beta-Hydrolases"/>
    <property type="match status" value="1"/>
</dbReference>
<dbReference type="SMART" id="SM00939">
    <property type="entry name" value="PepX_C"/>
    <property type="match status" value="1"/>
</dbReference>
<name>A0ABN8JK56_9HYPH</name>
<keyword evidence="1" id="KW-0378">Hydrolase</keyword>
<sequence>MFMPEVGGPCPAVVEYNPYRRHDITRARDGVVHRYFAQRGYVSIRLEISGTGDSDGLLTDEYCDREIDDLEEAIDYIGRQPWCSGGVGVLGHSWGAFSALLVAQRRPPRLKAIIPVMGSDDRYRECIHYNDGCLLASNLVWASFMQLYSALPPNPDVVGETWLSTWRSRLAAQPLWASQWMRHDRFDPYWRQGSVAPDYGLIDCPIYVFAGTADRYRDAGFRLLENCTTFVKLTMGPWDHCYPHEAAYRPIDFLAEAVRWWDRWLKGIDTGVEREARTAVWMSGSAGQGYWVTPPAGTIRETLSLTADRPAGVAALKPLLDTDWVVLPESACGELSSADNYVQFWAAPAAKAMNLFGIPELALRCDQDAAAGQLVARLYEVVPGRNATEIARGSSRPSGPTAPGVTERRISFHTVAWRLQAGSRLCVVVSDGLWPAIAPVPGETFRGQDLSDVRLTLSIGGDQMAHFEPFASVSDRLPADIVVLSPPQTKIVSHESPGTGERMVQISSHAGIFGEYTRAFLPDIVTEIEHRVTKEFRLSHRSASTSTVGHDFRLERDGWAIGLQGSFSLTSGTAGLQLRGDIRAFVSGSEIFRKQWPDEVIVPEGQGNVQRRRVMQEAEPQ</sequence>
<evidence type="ECO:0000256" key="1">
    <source>
        <dbReference type="ARBA" id="ARBA00022801"/>
    </source>
</evidence>
<comment type="caution">
    <text evidence="3">The sequence shown here is derived from an EMBL/GenBank/DDBJ whole genome shotgun (WGS) entry which is preliminary data.</text>
</comment>
<keyword evidence="4" id="KW-1185">Reference proteome</keyword>
<proteinExistence type="predicted"/>
<evidence type="ECO:0000313" key="3">
    <source>
        <dbReference type="EMBL" id="CAH2397057.1"/>
    </source>
</evidence>
<dbReference type="InterPro" id="IPR013736">
    <property type="entry name" value="Xaa-Pro_dipept_C"/>
</dbReference>
<dbReference type="Pfam" id="PF02129">
    <property type="entry name" value="Peptidase_S15"/>
    <property type="match status" value="1"/>
</dbReference>
<dbReference type="Pfam" id="PF08530">
    <property type="entry name" value="PepX_C"/>
    <property type="match status" value="1"/>
</dbReference>
<dbReference type="InterPro" id="IPR050585">
    <property type="entry name" value="Xaa-Pro_dipeptidyl-ppase/CocE"/>
</dbReference>
<dbReference type="PANTHER" id="PTHR43056:SF10">
    <property type="entry name" value="COCE_NOND FAMILY, PUTATIVE (AFU_ORTHOLOGUE AFUA_7G00600)-RELATED"/>
    <property type="match status" value="1"/>
</dbReference>
<dbReference type="PANTHER" id="PTHR43056">
    <property type="entry name" value="PEPTIDASE S9 PROLYL OLIGOPEPTIDASE"/>
    <property type="match status" value="1"/>
</dbReference>
<dbReference type="Gene3D" id="3.40.50.1820">
    <property type="entry name" value="alpha/beta hydrolase"/>
    <property type="match status" value="1"/>
</dbReference>
<dbReference type="NCBIfam" id="TIGR00976">
    <property type="entry name" value="CocE_NonD"/>
    <property type="match status" value="1"/>
</dbReference>
<reference evidence="3 4" key="1">
    <citation type="submission" date="2022-03" db="EMBL/GenBank/DDBJ databases">
        <authorList>
            <person name="Brunel B."/>
        </authorList>
    </citation>
    <scope>NUCLEOTIDE SEQUENCE [LARGE SCALE GENOMIC DNA]</scope>
    <source>
        <strain evidence="3">STM5069sample</strain>
    </source>
</reference>
<dbReference type="EMBL" id="CAKXZT010000068">
    <property type="protein sequence ID" value="CAH2397057.1"/>
    <property type="molecule type" value="Genomic_DNA"/>
</dbReference>
<accession>A0ABN8JK56</accession>
<dbReference type="InterPro" id="IPR029058">
    <property type="entry name" value="AB_hydrolase_fold"/>
</dbReference>
<evidence type="ECO:0000259" key="2">
    <source>
        <dbReference type="SMART" id="SM00939"/>
    </source>
</evidence>
<organism evidence="3 4">
    <name type="scientific">Mesorhizobium escarrei</name>
    <dbReference type="NCBI Taxonomy" id="666018"/>
    <lineage>
        <taxon>Bacteria</taxon>
        <taxon>Pseudomonadati</taxon>
        <taxon>Pseudomonadota</taxon>
        <taxon>Alphaproteobacteria</taxon>
        <taxon>Hyphomicrobiales</taxon>
        <taxon>Phyllobacteriaceae</taxon>
        <taxon>Mesorhizobium</taxon>
    </lineage>
</organism>
<dbReference type="Gene3D" id="2.60.120.260">
    <property type="entry name" value="Galactose-binding domain-like"/>
    <property type="match status" value="1"/>
</dbReference>